<evidence type="ECO:0000256" key="2">
    <source>
        <dbReference type="SAM" id="SignalP"/>
    </source>
</evidence>
<sequence length="226" mass="25239">MTRVHALCVLLLLDLISGICVGFDVCHNLIQVEHDFDKNKKVTACRYDVLKLDPSGVMIRETVSTPVNTTLCHELRTADTCSADGELVTCHHVPEWERHPHGTFIPPKGCTFSQNLQCQLETICPTEVEQSGTIPVSKTTEKTMTTTETHRRQFVKTVGNPVKVEATTAENKETTTEQEEITQHIFIHVQKYVTEKPHSGATVISVNSLVTILSVVMNILFLTMKL</sequence>
<keyword evidence="1" id="KW-0812">Transmembrane</keyword>
<dbReference type="Proteomes" id="UP000005408">
    <property type="component" value="Unassembled WGS sequence"/>
</dbReference>
<keyword evidence="1" id="KW-1133">Transmembrane helix</keyword>
<name>A0A8W8KIB9_MAGGI</name>
<keyword evidence="4" id="KW-1185">Reference proteome</keyword>
<dbReference type="OrthoDB" id="6151859at2759"/>
<evidence type="ECO:0000256" key="1">
    <source>
        <dbReference type="SAM" id="Phobius"/>
    </source>
</evidence>
<feature type="transmembrane region" description="Helical" evidence="1">
    <location>
        <begin position="200"/>
        <end position="222"/>
    </location>
</feature>
<dbReference type="EnsemblMetazoa" id="G24019.3">
    <property type="protein sequence ID" value="G24019.3:cds"/>
    <property type="gene ID" value="G24019"/>
</dbReference>
<evidence type="ECO:0000313" key="4">
    <source>
        <dbReference type="Proteomes" id="UP000005408"/>
    </source>
</evidence>
<dbReference type="AlphaFoldDB" id="A0A8W8KIB9"/>
<proteinExistence type="predicted"/>
<evidence type="ECO:0000313" key="3">
    <source>
        <dbReference type="EnsemblMetazoa" id="G24019.1:cds"/>
    </source>
</evidence>
<dbReference type="OMA" id="CEMETIC"/>
<dbReference type="EnsemblMetazoa" id="G24019.2">
    <property type="protein sequence ID" value="G24019.2:cds"/>
    <property type="gene ID" value="G24019"/>
</dbReference>
<keyword evidence="2" id="KW-0732">Signal</keyword>
<accession>A0A8W8KIB9</accession>
<feature type="signal peptide" evidence="2">
    <location>
        <begin position="1"/>
        <end position="22"/>
    </location>
</feature>
<keyword evidence="1" id="KW-0472">Membrane</keyword>
<reference evidence="3" key="1">
    <citation type="submission" date="2022-08" db="UniProtKB">
        <authorList>
            <consortium name="EnsemblMetazoa"/>
        </authorList>
    </citation>
    <scope>IDENTIFICATION</scope>
    <source>
        <strain evidence="3">05x7-T-G4-1.051#20</strain>
    </source>
</reference>
<dbReference type="EnsemblMetazoa" id="G24019.1">
    <property type="protein sequence ID" value="G24019.1:cds"/>
    <property type="gene ID" value="G24019"/>
</dbReference>
<protein>
    <submittedName>
        <fullName evidence="3">Uncharacterized protein</fullName>
    </submittedName>
</protein>
<organism evidence="3 4">
    <name type="scientific">Magallana gigas</name>
    <name type="common">Pacific oyster</name>
    <name type="synonym">Crassostrea gigas</name>
    <dbReference type="NCBI Taxonomy" id="29159"/>
    <lineage>
        <taxon>Eukaryota</taxon>
        <taxon>Metazoa</taxon>
        <taxon>Spiralia</taxon>
        <taxon>Lophotrochozoa</taxon>
        <taxon>Mollusca</taxon>
        <taxon>Bivalvia</taxon>
        <taxon>Autobranchia</taxon>
        <taxon>Pteriomorphia</taxon>
        <taxon>Ostreida</taxon>
        <taxon>Ostreoidea</taxon>
        <taxon>Ostreidae</taxon>
        <taxon>Magallana</taxon>
    </lineage>
</organism>
<feature type="chain" id="PRO_5042431316" evidence="2">
    <location>
        <begin position="23"/>
        <end position="226"/>
    </location>
</feature>